<reference evidence="1 2" key="1">
    <citation type="submission" date="2021-03" db="EMBL/GenBank/DDBJ databases">
        <title>Enterococcal diversity collection.</title>
        <authorList>
            <person name="Gilmore M.S."/>
            <person name="Schwartzman J."/>
            <person name="Van Tyne D."/>
            <person name="Martin M."/>
            <person name="Earl A.M."/>
            <person name="Manson A.L."/>
            <person name="Straub T."/>
            <person name="Salamzade R."/>
            <person name="Saavedra J."/>
            <person name="Lebreton F."/>
            <person name="Prichula J."/>
            <person name="Schaufler K."/>
            <person name="Gaca A."/>
            <person name="Sgardioli B."/>
            <person name="Wagenaar J."/>
            <person name="Strong T."/>
        </authorList>
    </citation>
    <scope>NUCLEOTIDE SEQUENCE [LARGE SCALE GENOMIC DNA]</scope>
    <source>
        <strain evidence="1 2">MJM16</strain>
    </source>
</reference>
<evidence type="ECO:0000313" key="2">
    <source>
        <dbReference type="Proteomes" id="UP000664495"/>
    </source>
</evidence>
<dbReference type="Proteomes" id="UP000664495">
    <property type="component" value="Unassembled WGS sequence"/>
</dbReference>
<accession>A0ABS3HBD1</accession>
<evidence type="ECO:0008006" key="3">
    <source>
        <dbReference type="Google" id="ProtNLM"/>
    </source>
</evidence>
<dbReference type="RefSeq" id="WP_207106569.1">
    <property type="nucleotide sequence ID" value="NZ_JAFLVR010000001.1"/>
</dbReference>
<protein>
    <recommendedName>
        <fullName evidence="3">HK97 gp10 family phage protein</fullName>
    </recommendedName>
</protein>
<dbReference type="InterPro" id="IPR010064">
    <property type="entry name" value="HK97-gp10_tail"/>
</dbReference>
<dbReference type="Pfam" id="PF04883">
    <property type="entry name" value="HK97-gp10_like"/>
    <property type="match status" value="1"/>
</dbReference>
<evidence type="ECO:0000313" key="1">
    <source>
        <dbReference type="EMBL" id="MBO0450755.1"/>
    </source>
</evidence>
<proteinExistence type="predicted"/>
<name>A0ABS3HBD1_9ENTE</name>
<comment type="caution">
    <text evidence="1">The sequence shown here is derived from an EMBL/GenBank/DDBJ whole genome shotgun (WGS) entry which is preliminary data.</text>
</comment>
<sequence length="133" mass="15320">MVNTWELSITGQDELLIKMEKYASESERIINNVLKQKGSDIAIKKIEPTVPVSEERLRNGHKHAKFSNPFKATHENLRFTIRPKPKFGYLKYPELGIGHSKNNEPEEFMQRGLQISLDPITEALLKGFDELNK</sequence>
<dbReference type="EMBL" id="JAFLVR010000001">
    <property type="protein sequence ID" value="MBO0450755.1"/>
    <property type="molecule type" value="Genomic_DNA"/>
</dbReference>
<organism evidence="1 2">
    <name type="scientific">Candidatus Enterococcus murrayae</name>
    <dbReference type="NCBI Taxonomy" id="2815321"/>
    <lineage>
        <taxon>Bacteria</taxon>
        <taxon>Bacillati</taxon>
        <taxon>Bacillota</taxon>
        <taxon>Bacilli</taxon>
        <taxon>Lactobacillales</taxon>
        <taxon>Enterococcaceae</taxon>
        <taxon>Enterococcus</taxon>
    </lineage>
</organism>
<gene>
    <name evidence="1" type="ORF">JZO85_00645</name>
</gene>
<keyword evidence="2" id="KW-1185">Reference proteome</keyword>